<dbReference type="OrthoDB" id="1523082at2759"/>
<dbReference type="Gene3D" id="2.60.120.330">
    <property type="entry name" value="B-lactam Antibiotic, Isopenicillin N Synthase, Chain"/>
    <property type="match status" value="1"/>
</dbReference>
<accession>A0A2P5F9F8</accession>
<protein>
    <submittedName>
        <fullName evidence="3">Isopenicillin N synthase-like</fullName>
    </submittedName>
</protein>
<gene>
    <name evidence="3" type="ORF">TorRG33x02_098970</name>
</gene>
<comment type="caution">
    <text evidence="3">The sequence shown here is derived from an EMBL/GenBank/DDBJ whole genome shotgun (WGS) entry which is preliminary data.</text>
</comment>
<dbReference type="PANTHER" id="PTHR34945">
    <property type="entry name" value="2-OXOGLUTARATE (2OG) AND FE(II)-DEPENDENT OXYGENASE SUPERFAMILY PROTEIN"/>
    <property type="match status" value="1"/>
</dbReference>
<organism evidence="3 4">
    <name type="scientific">Trema orientale</name>
    <name type="common">Charcoal tree</name>
    <name type="synonym">Celtis orientalis</name>
    <dbReference type="NCBI Taxonomy" id="63057"/>
    <lineage>
        <taxon>Eukaryota</taxon>
        <taxon>Viridiplantae</taxon>
        <taxon>Streptophyta</taxon>
        <taxon>Embryophyta</taxon>
        <taxon>Tracheophyta</taxon>
        <taxon>Spermatophyta</taxon>
        <taxon>Magnoliopsida</taxon>
        <taxon>eudicotyledons</taxon>
        <taxon>Gunneridae</taxon>
        <taxon>Pentapetalae</taxon>
        <taxon>rosids</taxon>
        <taxon>fabids</taxon>
        <taxon>Rosales</taxon>
        <taxon>Cannabaceae</taxon>
        <taxon>Trema</taxon>
    </lineage>
</organism>
<evidence type="ECO:0000313" key="4">
    <source>
        <dbReference type="Proteomes" id="UP000237000"/>
    </source>
</evidence>
<dbReference type="SUPFAM" id="SSF51197">
    <property type="entry name" value="Clavaminate synthase-like"/>
    <property type="match status" value="1"/>
</dbReference>
<evidence type="ECO:0000256" key="1">
    <source>
        <dbReference type="SAM" id="MobiDB-lite"/>
    </source>
</evidence>
<name>A0A2P5F9F8_TREOI</name>
<keyword evidence="2" id="KW-0472">Membrane</keyword>
<feature type="transmembrane region" description="Helical" evidence="2">
    <location>
        <begin position="337"/>
        <end position="358"/>
    </location>
</feature>
<keyword evidence="4" id="KW-1185">Reference proteome</keyword>
<dbReference type="InterPro" id="IPR027443">
    <property type="entry name" value="IPNS-like_sf"/>
</dbReference>
<dbReference type="FunCoup" id="A0A2P5F9F8">
    <property type="interactions" value="141"/>
</dbReference>
<proteinExistence type="predicted"/>
<dbReference type="STRING" id="63057.A0A2P5F9F8"/>
<dbReference type="AlphaFoldDB" id="A0A2P5F9F8"/>
<dbReference type="InParanoid" id="A0A2P5F9F8"/>
<keyword evidence="2" id="KW-0812">Transmembrane</keyword>
<feature type="region of interest" description="Disordered" evidence="1">
    <location>
        <begin position="1"/>
        <end position="32"/>
    </location>
</feature>
<reference evidence="4" key="1">
    <citation type="submission" date="2016-06" db="EMBL/GenBank/DDBJ databases">
        <title>Parallel loss of symbiosis genes in relatives of nitrogen-fixing non-legume Parasponia.</title>
        <authorList>
            <person name="Van Velzen R."/>
            <person name="Holmer R."/>
            <person name="Bu F."/>
            <person name="Rutten L."/>
            <person name="Van Zeijl A."/>
            <person name="Liu W."/>
            <person name="Santuari L."/>
            <person name="Cao Q."/>
            <person name="Sharma T."/>
            <person name="Shen D."/>
            <person name="Roswanjaya Y."/>
            <person name="Wardhani T."/>
            <person name="Kalhor M.S."/>
            <person name="Jansen J."/>
            <person name="Van den Hoogen J."/>
            <person name="Gungor B."/>
            <person name="Hartog M."/>
            <person name="Hontelez J."/>
            <person name="Verver J."/>
            <person name="Yang W.-C."/>
            <person name="Schijlen E."/>
            <person name="Repin R."/>
            <person name="Schilthuizen M."/>
            <person name="Schranz E."/>
            <person name="Heidstra R."/>
            <person name="Miyata K."/>
            <person name="Fedorova E."/>
            <person name="Kohlen W."/>
            <person name="Bisseling T."/>
            <person name="Smit S."/>
            <person name="Geurts R."/>
        </authorList>
    </citation>
    <scope>NUCLEOTIDE SEQUENCE [LARGE SCALE GENOMIC DNA]</scope>
    <source>
        <strain evidence="4">cv. RG33-2</strain>
    </source>
</reference>
<feature type="compositionally biased region" description="Polar residues" evidence="1">
    <location>
        <begin position="1"/>
        <end position="11"/>
    </location>
</feature>
<dbReference type="Proteomes" id="UP000237000">
    <property type="component" value="Unassembled WGS sequence"/>
</dbReference>
<evidence type="ECO:0000256" key="2">
    <source>
        <dbReference type="SAM" id="Phobius"/>
    </source>
</evidence>
<keyword evidence="2" id="KW-1133">Transmembrane helix</keyword>
<dbReference type="EMBL" id="JXTC01000052">
    <property type="protein sequence ID" value="PON94423.1"/>
    <property type="molecule type" value="Genomic_DNA"/>
</dbReference>
<dbReference type="PANTHER" id="PTHR34945:SF4">
    <property type="entry name" value="2-OXOGLUTARATE (2OG) AND FE(II)-DEPENDENT OXYGENASE SUPERFAMILY PROTEIN"/>
    <property type="match status" value="1"/>
</dbReference>
<evidence type="ECO:0000313" key="3">
    <source>
        <dbReference type="EMBL" id="PON94423.1"/>
    </source>
</evidence>
<sequence>MATVRTRSLLANPTPPPSPIPTGKGSRSASNEPFARFLDDSLRVPELALPLPHSPGANDRRRVPPEVDLRSLVSSEAGDSVDRILTSAEEFGVLRISGHGISVDELRSLVIGVAEWDSGDSEGECRLVLRGLFGRNGNPKEEISWVLSLNKGSELLPKLSGNERENMKNVASKLEAIAEKLCQILFENARNQLSDPNIIVESKESVLSLYKYNHQSSMEQRQLTLNNEKESQLCDHFLSLHLPIEHCKILVQSEGDHFYFDAGPETLVVAIGYQLQEWSLQEFKCVYARMIPVPADIRESRDNSFSIELKYISSSSPLNSGNVSQRNCNTISIGDQIVIAIVITLIYKTFMFLTSQIVGA</sequence>